<evidence type="ECO:0000256" key="1">
    <source>
        <dbReference type="SAM" id="MobiDB-lite"/>
    </source>
</evidence>
<organism evidence="2 3">
    <name type="scientific">Gordoniibacillus kamchatkensis</name>
    <dbReference type="NCBI Taxonomy" id="1590651"/>
    <lineage>
        <taxon>Bacteria</taxon>
        <taxon>Bacillati</taxon>
        <taxon>Bacillota</taxon>
        <taxon>Bacilli</taxon>
        <taxon>Bacillales</taxon>
        <taxon>Paenibacillaceae</taxon>
        <taxon>Gordoniibacillus</taxon>
    </lineage>
</organism>
<name>A0ABR5A380_9BACL</name>
<protein>
    <submittedName>
        <fullName evidence="2">Uncharacterized protein</fullName>
    </submittedName>
</protein>
<feature type="compositionally biased region" description="Low complexity" evidence="1">
    <location>
        <begin position="1"/>
        <end position="16"/>
    </location>
</feature>
<accession>A0ABR5A380</accession>
<feature type="region of interest" description="Disordered" evidence="1">
    <location>
        <begin position="1"/>
        <end position="24"/>
    </location>
</feature>
<evidence type="ECO:0000313" key="3">
    <source>
        <dbReference type="Proteomes" id="UP000031967"/>
    </source>
</evidence>
<dbReference type="RefSeq" id="WP_041052743.1">
    <property type="nucleotide sequence ID" value="NZ_JXAK01000124.1"/>
</dbReference>
<feature type="compositionally biased region" description="Basic residues" evidence="1">
    <location>
        <begin position="162"/>
        <end position="180"/>
    </location>
</feature>
<sequence>MFDNAATPAVSATVSARTEGTDGNDVSVQVAAGTASGTFKLTVSYKKAVVESWDNLTLANLGNVQSAYIAVSAAAGATLVPAPLADTPLPGGNDGAVTDDGDYIGDVNGSGKRTGLKALETVNVSFVLCAQQYSSAIQAALIQHCQDAGVARGRICRPTGRAAKRSARRRNKRAERKTRRLGSSCGTGNLR</sequence>
<evidence type="ECO:0000313" key="2">
    <source>
        <dbReference type="EMBL" id="KIL35522.1"/>
    </source>
</evidence>
<dbReference type="Proteomes" id="UP000031967">
    <property type="component" value="Unassembled WGS sequence"/>
</dbReference>
<feature type="region of interest" description="Disordered" evidence="1">
    <location>
        <begin position="159"/>
        <end position="191"/>
    </location>
</feature>
<keyword evidence="3" id="KW-1185">Reference proteome</keyword>
<proteinExistence type="predicted"/>
<dbReference type="EMBL" id="JXAK01000124">
    <property type="protein sequence ID" value="KIL35522.1"/>
    <property type="molecule type" value="Genomic_DNA"/>
</dbReference>
<reference evidence="2 3" key="1">
    <citation type="submission" date="2014-12" db="EMBL/GenBank/DDBJ databases">
        <title>Draft genome sequence of Paenibacillus kamchatkensis strain B-2647.</title>
        <authorList>
            <person name="Karlyshev A.V."/>
            <person name="Kudryashova E.B."/>
        </authorList>
    </citation>
    <scope>NUCLEOTIDE SEQUENCE [LARGE SCALE GENOMIC DNA]</scope>
    <source>
        <strain evidence="2 3">VKM B-2647</strain>
    </source>
</reference>
<gene>
    <name evidence="2" type="ORF">SD70_32180</name>
</gene>
<dbReference type="Gene3D" id="2.60.40.4290">
    <property type="match status" value="1"/>
</dbReference>
<comment type="caution">
    <text evidence="2">The sequence shown here is derived from an EMBL/GenBank/DDBJ whole genome shotgun (WGS) entry which is preliminary data.</text>
</comment>